<dbReference type="STRING" id="1231391.GCA_000308195_03452"/>
<dbReference type="CDD" id="cd02947">
    <property type="entry name" value="TRX_family"/>
    <property type="match status" value="1"/>
</dbReference>
<dbReference type="PROSITE" id="PS51352">
    <property type="entry name" value="THIOREDOXIN_2"/>
    <property type="match status" value="1"/>
</dbReference>
<comment type="caution">
    <text evidence="2">The sequence shown here is derived from an EMBL/GenBank/DDBJ whole genome shotgun (WGS) entry which is preliminary data.</text>
</comment>
<reference evidence="2 3" key="1">
    <citation type="submission" date="2018-04" db="EMBL/GenBank/DDBJ databases">
        <title>Genomic Encyclopedia of Type Strains, Phase IV (KMG-IV): sequencing the most valuable type-strain genomes for metagenomic binning, comparative biology and taxonomic classification.</title>
        <authorList>
            <person name="Goeker M."/>
        </authorList>
    </citation>
    <scope>NUCLEOTIDE SEQUENCE [LARGE SCALE GENOMIC DNA]</scope>
    <source>
        <strain evidence="2 3">DSM 10065</strain>
    </source>
</reference>
<dbReference type="OrthoDB" id="8521206at2"/>
<keyword evidence="3" id="KW-1185">Reference proteome</keyword>
<evidence type="ECO:0000259" key="1">
    <source>
        <dbReference type="PROSITE" id="PS51352"/>
    </source>
</evidence>
<dbReference type="EMBL" id="QEKO01000001">
    <property type="protein sequence ID" value="PVY68501.1"/>
    <property type="molecule type" value="Genomic_DNA"/>
</dbReference>
<evidence type="ECO:0000313" key="2">
    <source>
        <dbReference type="EMBL" id="PVY68501.1"/>
    </source>
</evidence>
<dbReference type="RefSeq" id="WP_116517600.1">
    <property type="nucleotide sequence ID" value="NZ_JACCEX010000001.1"/>
</dbReference>
<gene>
    <name evidence="2" type="ORF">C7440_0903</name>
</gene>
<evidence type="ECO:0000313" key="3">
    <source>
        <dbReference type="Proteomes" id="UP000246145"/>
    </source>
</evidence>
<dbReference type="SUPFAM" id="SSF52833">
    <property type="entry name" value="Thioredoxin-like"/>
    <property type="match status" value="1"/>
</dbReference>
<proteinExistence type="predicted"/>
<dbReference type="Pfam" id="PF00085">
    <property type="entry name" value="Thioredoxin"/>
    <property type="match status" value="1"/>
</dbReference>
<dbReference type="AlphaFoldDB" id="A0A2U1CRR8"/>
<dbReference type="Proteomes" id="UP000246145">
    <property type="component" value="Unassembled WGS sequence"/>
</dbReference>
<sequence length="128" mass="14507">MPIYDPQHDLAALNDRLAGNDDLLVVCYCAAWCDTCTQYRSDFSALAERHPAHVFVWIDIEEQPELLGDEDVENFPTILLQASDRNLFFGTQLPYISHLERLLEKAGELASIGFDHCPPLLRPLLRPA</sequence>
<dbReference type="InterPro" id="IPR036249">
    <property type="entry name" value="Thioredoxin-like_sf"/>
</dbReference>
<accession>A0A2U1CRR8</accession>
<dbReference type="InterPro" id="IPR013766">
    <property type="entry name" value="Thioredoxin_domain"/>
</dbReference>
<name>A0A2U1CRR8_9BURK</name>
<dbReference type="Gene3D" id="3.40.30.10">
    <property type="entry name" value="Glutaredoxin"/>
    <property type="match status" value="1"/>
</dbReference>
<organism evidence="2 3">
    <name type="scientific">Pusillimonas noertemannii</name>
    <dbReference type="NCBI Taxonomy" id="305977"/>
    <lineage>
        <taxon>Bacteria</taxon>
        <taxon>Pseudomonadati</taxon>
        <taxon>Pseudomonadota</taxon>
        <taxon>Betaproteobacteria</taxon>
        <taxon>Burkholderiales</taxon>
        <taxon>Alcaligenaceae</taxon>
        <taxon>Pusillimonas</taxon>
    </lineage>
</organism>
<protein>
    <submittedName>
        <fullName evidence="2">Thioredoxin</fullName>
    </submittedName>
</protein>
<feature type="domain" description="Thioredoxin" evidence="1">
    <location>
        <begin position="1"/>
        <end position="128"/>
    </location>
</feature>